<evidence type="ECO:0000259" key="1">
    <source>
        <dbReference type="Pfam" id="PF01872"/>
    </source>
</evidence>
<dbReference type="SUPFAM" id="SSF53597">
    <property type="entry name" value="Dihydrofolate reductase-like"/>
    <property type="match status" value="1"/>
</dbReference>
<dbReference type="OrthoDB" id="3471694at2"/>
<keyword evidence="3" id="KW-1185">Reference proteome</keyword>
<dbReference type="PANTHER" id="PTHR38011:SF2">
    <property type="entry name" value="BIFUNCTIONAL DEAMINASE-REDUCTASE DOMAIN PROTEIN"/>
    <property type="match status" value="1"/>
</dbReference>
<dbReference type="Pfam" id="PF01872">
    <property type="entry name" value="RibD_C"/>
    <property type="match status" value="1"/>
</dbReference>
<accession>A0A239IZB3</accession>
<dbReference type="Proteomes" id="UP000198386">
    <property type="component" value="Unassembled WGS sequence"/>
</dbReference>
<feature type="domain" description="Bacterial bifunctional deaminase-reductase C-terminal" evidence="1">
    <location>
        <begin position="7"/>
        <end position="168"/>
    </location>
</feature>
<gene>
    <name evidence="2" type="ORF">SAMN04488107_4559</name>
</gene>
<dbReference type="GO" id="GO:0008703">
    <property type="term" value="F:5-amino-6-(5-phosphoribosylamino)uracil reductase activity"/>
    <property type="evidence" value="ECO:0007669"/>
    <property type="project" value="InterPro"/>
</dbReference>
<dbReference type="GO" id="GO:0009231">
    <property type="term" value="P:riboflavin biosynthetic process"/>
    <property type="evidence" value="ECO:0007669"/>
    <property type="project" value="InterPro"/>
</dbReference>
<dbReference type="EMBL" id="FZOH01000013">
    <property type="protein sequence ID" value="SNS98981.1"/>
    <property type="molecule type" value="Genomic_DNA"/>
</dbReference>
<dbReference type="InterPro" id="IPR024072">
    <property type="entry name" value="DHFR-like_dom_sf"/>
</dbReference>
<name>A0A239IZB3_9ACTN</name>
<sequence length="185" mass="19928">MGRLVITQNSTLDGVVDATGGWFVPQDDGADTPDQLDVVREHMAGQSVFLVGRRTFEEMRGFWPQQAGDTTGISAHLDAVEKAVVSRTLTEPGWANTTVLAGDPVEEVARLVADREGEVGVTGSITLCHALIAAGLVDEYRLFVFPRVLGRGRRLFPDGTDVRLTATGSGRTFRSGVTLLTYRPA</sequence>
<dbReference type="AlphaFoldDB" id="A0A239IZB3"/>
<evidence type="ECO:0000313" key="2">
    <source>
        <dbReference type="EMBL" id="SNS98981.1"/>
    </source>
</evidence>
<dbReference type="InterPro" id="IPR050765">
    <property type="entry name" value="Riboflavin_Biosynth_HTPR"/>
</dbReference>
<dbReference type="PANTHER" id="PTHR38011">
    <property type="entry name" value="DIHYDROFOLATE REDUCTASE FAMILY PROTEIN (AFU_ORTHOLOGUE AFUA_8G06820)"/>
    <property type="match status" value="1"/>
</dbReference>
<evidence type="ECO:0000313" key="3">
    <source>
        <dbReference type="Proteomes" id="UP000198386"/>
    </source>
</evidence>
<reference evidence="3" key="1">
    <citation type="submission" date="2017-06" db="EMBL/GenBank/DDBJ databases">
        <authorList>
            <person name="Varghese N."/>
            <person name="Submissions S."/>
        </authorList>
    </citation>
    <scope>NUCLEOTIDE SEQUENCE [LARGE SCALE GENOMIC DNA]</scope>
    <source>
        <strain evidence="3">DSM 45423</strain>
    </source>
</reference>
<protein>
    <submittedName>
        <fullName evidence="2">Dihydrofolate reductase</fullName>
    </submittedName>
</protein>
<proteinExistence type="predicted"/>
<dbReference type="RefSeq" id="WP_089406196.1">
    <property type="nucleotide sequence ID" value="NZ_FZOH01000013.1"/>
</dbReference>
<dbReference type="InterPro" id="IPR002734">
    <property type="entry name" value="RibDG_C"/>
</dbReference>
<organism evidence="2 3">
    <name type="scientific">Geodermatophilus saharensis</name>
    <dbReference type="NCBI Taxonomy" id="1137994"/>
    <lineage>
        <taxon>Bacteria</taxon>
        <taxon>Bacillati</taxon>
        <taxon>Actinomycetota</taxon>
        <taxon>Actinomycetes</taxon>
        <taxon>Geodermatophilales</taxon>
        <taxon>Geodermatophilaceae</taxon>
        <taxon>Geodermatophilus</taxon>
    </lineage>
</organism>
<dbReference type="Gene3D" id="3.40.430.10">
    <property type="entry name" value="Dihydrofolate Reductase, subunit A"/>
    <property type="match status" value="1"/>
</dbReference>